<evidence type="ECO:0000313" key="2">
    <source>
        <dbReference type="Proteomes" id="UP001600064"/>
    </source>
</evidence>
<dbReference type="SUPFAM" id="SSF52540">
    <property type="entry name" value="P-loop containing nucleoside triphosphate hydrolases"/>
    <property type="match status" value="1"/>
</dbReference>
<dbReference type="EMBL" id="JAZGUE010000006">
    <property type="protein sequence ID" value="KAL2265376.1"/>
    <property type="molecule type" value="Genomic_DNA"/>
</dbReference>
<dbReference type="GeneID" id="98127835"/>
<gene>
    <name evidence="1" type="ORF">VTJ83DRAFT_6476</name>
</gene>
<dbReference type="PANTHER" id="PTHR10285">
    <property type="entry name" value="URIDINE KINASE"/>
    <property type="match status" value="1"/>
</dbReference>
<evidence type="ECO:0000313" key="1">
    <source>
        <dbReference type="EMBL" id="KAL2265376.1"/>
    </source>
</evidence>
<sequence length="314" mass="34321">MTRRGSSPSWVHDIDVSFVNFTMDKPRTILIGISGCSSSGKTTLARLLRDWFPETFILHEDDFYKPESELPQTHGFVDWDCPEAISIPDLEAALVHIRATGTLPPTLNSKEDLNSVGPSPLTPARRAALESKVRAWLQPGRPGADIFPPPSPDGNAAAAAAAAARTKTRICILEGFLLFSPPRFSAVMALLDVKLFLRASKRAALDRRARRDGYVTLEGFWADPPGYVDRVVWPGYVKHHRWMFVGAGHGRGDGDAGEDDVVDGGVLDQDVLRKAGIHAMADRGEDVDFGDAAEWAVGVVMEELERICLGQPKP</sequence>
<dbReference type="CDD" id="cd02024">
    <property type="entry name" value="NRK1"/>
    <property type="match status" value="1"/>
</dbReference>
<dbReference type="PRINTS" id="PR00988">
    <property type="entry name" value="URIDINKINASE"/>
</dbReference>
<protein>
    <recommendedName>
        <fullName evidence="3">Nicotinamide riboside kinase</fullName>
    </recommendedName>
</protein>
<proteinExistence type="predicted"/>
<keyword evidence="2" id="KW-1185">Reference proteome</keyword>
<organism evidence="1 2">
    <name type="scientific">Remersonia thermophila</name>
    <dbReference type="NCBI Taxonomy" id="72144"/>
    <lineage>
        <taxon>Eukaryota</taxon>
        <taxon>Fungi</taxon>
        <taxon>Dikarya</taxon>
        <taxon>Ascomycota</taxon>
        <taxon>Pezizomycotina</taxon>
        <taxon>Sordariomycetes</taxon>
        <taxon>Sordariomycetidae</taxon>
        <taxon>Sordariales</taxon>
        <taxon>Sordariales incertae sedis</taxon>
        <taxon>Remersonia</taxon>
    </lineage>
</organism>
<name>A0ABR4D4T6_9PEZI</name>
<comment type="caution">
    <text evidence="1">The sequence shown here is derived from an EMBL/GenBank/DDBJ whole genome shotgun (WGS) entry which is preliminary data.</text>
</comment>
<dbReference type="RefSeq" id="XP_070864103.1">
    <property type="nucleotide sequence ID" value="XM_071013191.1"/>
</dbReference>
<dbReference type="Gene3D" id="3.40.50.300">
    <property type="entry name" value="P-loop containing nucleotide triphosphate hydrolases"/>
    <property type="match status" value="1"/>
</dbReference>
<dbReference type="InterPro" id="IPR027417">
    <property type="entry name" value="P-loop_NTPase"/>
</dbReference>
<dbReference type="Proteomes" id="UP001600064">
    <property type="component" value="Unassembled WGS sequence"/>
</dbReference>
<reference evidence="1 2" key="1">
    <citation type="journal article" date="2024" name="Commun. Biol.">
        <title>Comparative genomic analysis of thermophilic fungi reveals convergent evolutionary adaptations and gene losses.</title>
        <authorList>
            <person name="Steindorff A.S."/>
            <person name="Aguilar-Pontes M.V."/>
            <person name="Robinson A.J."/>
            <person name="Andreopoulos B."/>
            <person name="LaButti K."/>
            <person name="Kuo A."/>
            <person name="Mondo S."/>
            <person name="Riley R."/>
            <person name="Otillar R."/>
            <person name="Haridas S."/>
            <person name="Lipzen A."/>
            <person name="Grimwood J."/>
            <person name="Schmutz J."/>
            <person name="Clum A."/>
            <person name="Reid I.D."/>
            <person name="Moisan M.C."/>
            <person name="Butler G."/>
            <person name="Nguyen T.T.M."/>
            <person name="Dewar K."/>
            <person name="Conant G."/>
            <person name="Drula E."/>
            <person name="Henrissat B."/>
            <person name="Hansel C."/>
            <person name="Singer S."/>
            <person name="Hutchinson M.I."/>
            <person name="de Vries R.P."/>
            <person name="Natvig D.O."/>
            <person name="Powell A.J."/>
            <person name="Tsang A."/>
            <person name="Grigoriev I.V."/>
        </authorList>
    </citation>
    <scope>NUCLEOTIDE SEQUENCE [LARGE SCALE GENOMIC DNA]</scope>
    <source>
        <strain evidence="1 2">ATCC 22073</strain>
    </source>
</reference>
<accession>A0ABR4D4T6</accession>
<evidence type="ECO:0008006" key="3">
    <source>
        <dbReference type="Google" id="ProtNLM"/>
    </source>
</evidence>